<evidence type="ECO:0000313" key="3">
    <source>
        <dbReference type="Proteomes" id="UP000593578"/>
    </source>
</evidence>
<proteinExistence type="predicted"/>
<dbReference type="EMBL" id="JABEZZ010000007">
    <property type="protein sequence ID" value="MBA0590235.1"/>
    <property type="molecule type" value="Genomic_DNA"/>
</dbReference>
<sequence length="33" mass="3591">MLALMIMVMLLSTNRHCAATWLRRTRASAAGGS</sequence>
<protein>
    <submittedName>
        <fullName evidence="2">Uncharacterized protein</fullName>
    </submittedName>
</protein>
<keyword evidence="1" id="KW-0732">Signal</keyword>
<feature type="signal peptide" evidence="1">
    <location>
        <begin position="1"/>
        <end position="19"/>
    </location>
</feature>
<dbReference type="Proteomes" id="UP000593578">
    <property type="component" value="Unassembled WGS sequence"/>
</dbReference>
<dbReference type="AlphaFoldDB" id="A0A7J8PLS6"/>
<evidence type="ECO:0000313" key="2">
    <source>
        <dbReference type="EMBL" id="MBA0590235.1"/>
    </source>
</evidence>
<gene>
    <name evidence="2" type="ORF">Gorai_018949</name>
</gene>
<organism evidence="2 3">
    <name type="scientific">Gossypium raimondii</name>
    <name type="common">Peruvian cotton</name>
    <name type="synonym">Gossypium klotzschianum subsp. raimondii</name>
    <dbReference type="NCBI Taxonomy" id="29730"/>
    <lineage>
        <taxon>Eukaryota</taxon>
        <taxon>Viridiplantae</taxon>
        <taxon>Streptophyta</taxon>
        <taxon>Embryophyta</taxon>
        <taxon>Tracheophyta</taxon>
        <taxon>Spermatophyta</taxon>
        <taxon>Magnoliopsida</taxon>
        <taxon>eudicotyledons</taxon>
        <taxon>Gunneridae</taxon>
        <taxon>Pentapetalae</taxon>
        <taxon>rosids</taxon>
        <taxon>malvids</taxon>
        <taxon>Malvales</taxon>
        <taxon>Malvaceae</taxon>
        <taxon>Malvoideae</taxon>
        <taxon>Gossypium</taxon>
    </lineage>
</organism>
<name>A0A7J8PLS6_GOSRA</name>
<feature type="chain" id="PRO_5029729633" evidence="1">
    <location>
        <begin position="20"/>
        <end position="33"/>
    </location>
</feature>
<accession>A0A7J8PLS6</accession>
<comment type="caution">
    <text evidence="2">The sequence shown here is derived from an EMBL/GenBank/DDBJ whole genome shotgun (WGS) entry which is preliminary data.</text>
</comment>
<evidence type="ECO:0000256" key="1">
    <source>
        <dbReference type="SAM" id="SignalP"/>
    </source>
</evidence>
<reference evidence="2 3" key="1">
    <citation type="journal article" date="2019" name="Genome Biol. Evol.">
        <title>Insights into the evolution of the New World diploid cottons (Gossypium, subgenus Houzingenia) based on genome sequencing.</title>
        <authorList>
            <person name="Grover C.E."/>
            <person name="Arick M.A. 2nd"/>
            <person name="Thrash A."/>
            <person name="Conover J.L."/>
            <person name="Sanders W.S."/>
            <person name="Peterson D.G."/>
            <person name="Frelichowski J.E."/>
            <person name="Scheffler J.A."/>
            <person name="Scheffler B.E."/>
            <person name="Wendel J.F."/>
        </authorList>
    </citation>
    <scope>NUCLEOTIDE SEQUENCE [LARGE SCALE GENOMIC DNA]</scope>
    <source>
        <strain evidence="2">8</strain>
        <tissue evidence="2">Leaf</tissue>
    </source>
</reference>